<keyword evidence="1" id="KW-1133">Transmembrane helix</keyword>
<evidence type="ECO:0000313" key="3">
    <source>
        <dbReference type="EMBL" id="ANM58642.1"/>
    </source>
</evidence>
<dbReference type="GO" id="GO:0009536">
    <property type="term" value="C:plastid"/>
    <property type="evidence" value="ECO:0007005"/>
    <property type="project" value="TAIR"/>
</dbReference>
<feature type="transmembrane region" description="Helical" evidence="1">
    <location>
        <begin position="266"/>
        <end position="287"/>
    </location>
</feature>
<feature type="transmembrane region" description="Helical" evidence="1">
    <location>
        <begin position="161"/>
        <end position="184"/>
    </location>
</feature>
<keyword evidence="1" id="KW-0812">Transmembrane</keyword>
<dbReference type="ProteomicsDB" id="218477"/>
<evidence type="ECO:0000256" key="1">
    <source>
        <dbReference type="SAM" id="Phobius"/>
    </source>
</evidence>
<reference evidence="4" key="2">
    <citation type="journal article" date="2017" name="Plant J.">
        <title>Araport11: a complete reannotation of the Arabidopsis thaliana reference genome.</title>
        <authorList>
            <person name="Cheng C.Y."/>
            <person name="Krishnakumar V."/>
            <person name="Chan A.P."/>
            <person name="Thibaud-Nissen F."/>
            <person name="Schobel S."/>
            <person name="Town C.D."/>
        </authorList>
    </citation>
    <scope>GENOME REANNOTATION</scope>
    <source>
        <strain evidence="4">cv. Columbia</strain>
    </source>
</reference>
<dbReference type="Araport" id="AT1G48460"/>
<name>A0A1P8APR1_ARATH</name>
<accession>A0A1P8APR1</accession>
<organism evidence="3 4">
    <name type="scientific">Arabidopsis thaliana</name>
    <name type="common">Mouse-ear cress</name>
    <dbReference type="NCBI Taxonomy" id="3702"/>
    <lineage>
        <taxon>Eukaryota</taxon>
        <taxon>Viridiplantae</taxon>
        <taxon>Streptophyta</taxon>
        <taxon>Embryophyta</taxon>
        <taxon>Tracheophyta</taxon>
        <taxon>Spermatophyta</taxon>
        <taxon>Magnoliopsida</taxon>
        <taxon>eudicotyledons</taxon>
        <taxon>Gunneridae</taxon>
        <taxon>Pentapetalae</taxon>
        <taxon>rosids</taxon>
        <taxon>malvids</taxon>
        <taxon>Brassicales</taxon>
        <taxon>Brassicaceae</taxon>
        <taxon>Camelineae</taxon>
        <taxon>Arabidopsis</taxon>
    </lineage>
</organism>
<evidence type="ECO:0000313" key="4">
    <source>
        <dbReference type="Proteomes" id="UP000006548"/>
    </source>
</evidence>
<evidence type="ECO:0007829" key="6">
    <source>
        <dbReference type="ProteomicsDB" id="A0A1P8APR1"/>
    </source>
</evidence>
<dbReference type="GO" id="GO:0009941">
    <property type="term" value="C:chloroplast envelope"/>
    <property type="evidence" value="ECO:0007005"/>
    <property type="project" value="TAIR"/>
</dbReference>
<dbReference type="EMBL" id="CP002684">
    <property type="protein sequence ID" value="ANM58642.1"/>
    <property type="molecule type" value="Genomic_DNA"/>
</dbReference>
<dbReference type="KEGG" id="ath:AT1G48460"/>
<dbReference type="Proteomes" id="UP000006548">
    <property type="component" value="Chromosome 1"/>
</dbReference>
<keyword evidence="1" id="KW-0472">Membrane</keyword>
<keyword evidence="5 6" id="KW-1267">Proteomics identification</keyword>
<evidence type="ECO:0000313" key="2">
    <source>
        <dbReference type="Araport" id="AT1G48460"/>
    </source>
</evidence>
<gene>
    <name evidence="2 3" type="ordered locus">At1g48460</name>
    <name evidence="3" type="ORF">T1N15.7</name>
    <name evidence="3" type="ORF">T1N15_7</name>
</gene>
<dbReference type="PANTHER" id="PTHR33918:SF4">
    <property type="entry name" value="ABC-2 TYPE TRANSPORTER DOMAIN-CONTAINING PROTEIN"/>
    <property type="match status" value="1"/>
</dbReference>
<protein>
    <submittedName>
        <fullName evidence="3">tRNA-processing ribonuclease BN</fullName>
    </submittedName>
</protein>
<keyword evidence="4" id="KW-1185">Reference proteome</keyword>
<dbReference type="AlphaFoldDB" id="A0A1P8APR1"/>
<dbReference type="TAIR" id="AT1G48460"/>
<dbReference type="OrthoDB" id="1927955at2759"/>
<proteinExistence type="evidence at protein level"/>
<dbReference type="ExpressionAtlas" id="A0A1P8APR1">
    <property type="expression patterns" value="baseline and differential"/>
</dbReference>
<evidence type="ECO:0007829" key="5">
    <source>
        <dbReference type="PeptideAtlas" id="A0A1P8APR1"/>
    </source>
</evidence>
<sequence length="303" mass="34081">MESKAICLGFLPPRLRFSSPRLLSLPPSPPASSTFATRHKLDSRQTLLWNKPQLSRVRVACSSSQSDSRPEKKQSDKSNYARAELFRGKSGSVSFNGLTHQLVEESKLVSAPFQEEKEIVTSFCFETVFYAGLAIFLSVTDRVQRPYLDFSSKRWGLITGLRGYLTSAFLTMGLKVVVPVFAVYMTWPALGIDALIAVLPFLVGCAVQRVFEARLERRGSSCWPIVPIVFEVYRLYQVTRAATFVQRLMFMMKDAATTAEITERGVALVGLVVTLQFLAVMCLWSFITFLMRLFPSRPVGENY</sequence>
<reference evidence="3 4" key="1">
    <citation type="journal article" date="2000" name="Nature">
        <title>Sequence and analysis of chromosome 1 of the plant Arabidopsis thaliana.</title>
        <authorList>
            <person name="Theologis A."/>
            <person name="Ecker J.R."/>
            <person name="Palm C.J."/>
            <person name="Federspiel N.A."/>
            <person name="Kaul S."/>
            <person name="White O."/>
            <person name="Alonso J."/>
            <person name="Altafi H."/>
            <person name="Araujo R."/>
            <person name="Bowman C.L."/>
            <person name="Brooks S.Y."/>
            <person name="Buehler E."/>
            <person name="Chan A."/>
            <person name="Chao Q."/>
            <person name="Chen H."/>
            <person name="Cheuk R.F."/>
            <person name="Chin C.W."/>
            <person name="Chung M.K."/>
            <person name="Conn L."/>
            <person name="Conway A.B."/>
            <person name="Conway A.R."/>
            <person name="Creasy T.H."/>
            <person name="Dewar K."/>
            <person name="Dunn P."/>
            <person name="Etgu P."/>
            <person name="Feldblyum T.V."/>
            <person name="Feng J."/>
            <person name="Fong B."/>
            <person name="Fujii C.Y."/>
            <person name="Gill J.E."/>
            <person name="Goldsmith A.D."/>
            <person name="Haas B."/>
            <person name="Hansen N.F."/>
            <person name="Hughes B."/>
            <person name="Huizar L."/>
            <person name="Hunter J.L."/>
            <person name="Jenkins J."/>
            <person name="Johnson-Hopson C."/>
            <person name="Khan S."/>
            <person name="Khaykin E."/>
            <person name="Kim C.J."/>
            <person name="Koo H.L."/>
            <person name="Kremenetskaia I."/>
            <person name="Kurtz D.B."/>
            <person name="Kwan A."/>
            <person name="Lam B."/>
            <person name="Langin-Hooper S."/>
            <person name="Lee A."/>
            <person name="Lee J.M."/>
            <person name="Lenz C.A."/>
            <person name="Li J.H."/>
            <person name="Li Y."/>
            <person name="Lin X."/>
            <person name="Liu S.X."/>
            <person name="Liu Z.A."/>
            <person name="Luros J.S."/>
            <person name="Maiti R."/>
            <person name="Marziali A."/>
            <person name="Militscher J."/>
            <person name="Miranda M."/>
            <person name="Nguyen M."/>
            <person name="Nierman W.C."/>
            <person name="Osborne B.I."/>
            <person name="Pai G."/>
            <person name="Peterson J."/>
            <person name="Pham P.K."/>
            <person name="Rizzo M."/>
            <person name="Rooney T."/>
            <person name="Rowley D."/>
            <person name="Sakano H."/>
            <person name="Salzberg S.L."/>
            <person name="Schwartz J.R."/>
            <person name="Shinn P."/>
            <person name="Southwick A.M."/>
            <person name="Sun H."/>
            <person name="Tallon L.J."/>
            <person name="Tambunga G."/>
            <person name="Toriumi M.J."/>
            <person name="Town C.D."/>
            <person name="Utterback T."/>
            <person name="Van Aken S."/>
            <person name="Vaysberg M."/>
            <person name="Vysotskaia V.S."/>
            <person name="Walker M."/>
            <person name="Wu D."/>
            <person name="Yu G."/>
            <person name="Fraser C.M."/>
            <person name="Venter J.C."/>
            <person name="Davis R.W."/>
        </authorList>
    </citation>
    <scope>NUCLEOTIDE SEQUENCE [LARGE SCALE GENOMIC DNA]</scope>
    <source>
        <strain evidence="4">cv. Columbia</strain>
    </source>
</reference>
<feature type="transmembrane region" description="Helical" evidence="1">
    <location>
        <begin position="190"/>
        <end position="211"/>
    </location>
</feature>
<dbReference type="PANTHER" id="PTHR33918">
    <property type="entry name" value="OS01G0704200 PROTEIN"/>
    <property type="match status" value="1"/>
</dbReference>
<dbReference type="GeneID" id="841267"/>